<evidence type="ECO:0000313" key="10">
    <source>
        <dbReference type="EMBL" id="MDE8035323.1"/>
    </source>
</evidence>
<evidence type="ECO:0000256" key="1">
    <source>
        <dbReference type="ARBA" id="ARBA00004141"/>
    </source>
</evidence>
<feature type="transmembrane region" description="Helical" evidence="8">
    <location>
        <begin position="43"/>
        <end position="65"/>
    </location>
</feature>
<keyword evidence="8" id="KW-0288">FMN</keyword>
<dbReference type="GO" id="GO:0009055">
    <property type="term" value="F:electron transfer activity"/>
    <property type="evidence" value="ECO:0007669"/>
    <property type="project" value="UniProtKB-UniRule"/>
</dbReference>
<evidence type="ECO:0000256" key="7">
    <source>
        <dbReference type="ARBA" id="ARBA00023136"/>
    </source>
</evidence>
<keyword evidence="7 8" id="KW-0472">Membrane</keyword>
<dbReference type="Proteomes" id="UP001142444">
    <property type="component" value="Unassembled WGS sequence"/>
</dbReference>
<keyword evidence="4 8" id="KW-0812">Transmembrane</keyword>
<keyword evidence="8" id="KW-0285">Flavoprotein</keyword>
<keyword evidence="3 8" id="KW-0349">Heme</keyword>
<dbReference type="GO" id="GO:0010181">
    <property type="term" value="F:FMN binding"/>
    <property type="evidence" value="ECO:0007669"/>
    <property type="project" value="UniProtKB-UniRule"/>
</dbReference>
<evidence type="ECO:0000256" key="2">
    <source>
        <dbReference type="ARBA" id="ARBA00022448"/>
    </source>
</evidence>
<dbReference type="PANTHER" id="PTHR36964">
    <property type="entry name" value="PROTEIN-METHIONINE-SULFOXIDE REDUCTASE HEME-BINDING SUBUNIT MSRQ"/>
    <property type="match status" value="1"/>
</dbReference>
<organism evidence="10 11">
    <name type="scientific">Actinobacillus equuli subsp. equuli</name>
    <dbReference type="NCBI Taxonomy" id="202947"/>
    <lineage>
        <taxon>Bacteria</taxon>
        <taxon>Pseudomonadati</taxon>
        <taxon>Pseudomonadota</taxon>
        <taxon>Gammaproteobacteria</taxon>
        <taxon>Pasteurellales</taxon>
        <taxon>Pasteurellaceae</taxon>
        <taxon>Actinobacillus</taxon>
    </lineage>
</organism>
<feature type="transmembrane region" description="Helical" evidence="8">
    <location>
        <begin position="115"/>
        <end position="134"/>
    </location>
</feature>
<comment type="subcellular location">
    <subcellularLocation>
        <location evidence="8">Cell membrane</location>
        <topology evidence="8">Multi-pass membrane protein</topology>
    </subcellularLocation>
    <subcellularLocation>
        <location evidence="1">Membrane</location>
        <topology evidence="1">Multi-pass membrane protein</topology>
    </subcellularLocation>
</comment>
<feature type="domain" description="Ferric oxidoreductase" evidence="9">
    <location>
        <begin position="44"/>
        <end position="157"/>
    </location>
</feature>
<feature type="transmembrane region" description="Helical" evidence="8">
    <location>
        <begin position="169"/>
        <end position="188"/>
    </location>
</feature>
<dbReference type="GO" id="GO:0016679">
    <property type="term" value="F:oxidoreductase activity, acting on diphenols and related substances as donors"/>
    <property type="evidence" value="ECO:0007669"/>
    <property type="project" value="TreeGrafter"/>
</dbReference>
<dbReference type="AlphaFoldDB" id="A0A9X4JEB3"/>
<name>A0A9X4JEB3_ACTEU</name>
<feature type="transmembrane region" description="Helical" evidence="8">
    <location>
        <begin position="77"/>
        <end position="95"/>
    </location>
</feature>
<keyword evidence="8" id="KW-0479">Metal-binding</keyword>
<dbReference type="HAMAP" id="MF_01207">
    <property type="entry name" value="MsrQ"/>
    <property type="match status" value="1"/>
</dbReference>
<keyword evidence="6 8" id="KW-0408">Iron</keyword>
<keyword evidence="5 8" id="KW-1133">Transmembrane helix</keyword>
<comment type="similarity">
    <text evidence="8">Belongs to the MsrQ family.</text>
</comment>
<feature type="transmembrane region" description="Helical" evidence="8">
    <location>
        <begin position="146"/>
        <end position="163"/>
    </location>
</feature>
<evidence type="ECO:0000259" key="9">
    <source>
        <dbReference type="Pfam" id="PF01794"/>
    </source>
</evidence>
<keyword evidence="2 8" id="KW-0813">Transport</keyword>
<dbReference type="GO" id="GO:0030091">
    <property type="term" value="P:protein repair"/>
    <property type="evidence" value="ECO:0007669"/>
    <property type="project" value="UniProtKB-UniRule"/>
</dbReference>
<evidence type="ECO:0000256" key="4">
    <source>
        <dbReference type="ARBA" id="ARBA00022692"/>
    </source>
</evidence>
<keyword evidence="8" id="KW-0249">Electron transport</keyword>
<dbReference type="GO" id="GO:0005886">
    <property type="term" value="C:plasma membrane"/>
    <property type="evidence" value="ECO:0007669"/>
    <property type="project" value="UniProtKB-SubCell"/>
</dbReference>
<dbReference type="InterPro" id="IPR022837">
    <property type="entry name" value="MsrQ-like"/>
</dbReference>
<comment type="caution">
    <text evidence="8">Lacks conserved residue(s) required for the propagation of feature annotation.</text>
</comment>
<evidence type="ECO:0000256" key="5">
    <source>
        <dbReference type="ARBA" id="ARBA00022989"/>
    </source>
</evidence>
<dbReference type="PANTHER" id="PTHR36964:SF1">
    <property type="entry name" value="PROTEIN-METHIONINE-SULFOXIDE REDUCTASE HEME-BINDING SUBUNIT MSRQ"/>
    <property type="match status" value="1"/>
</dbReference>
<evidence type="ECO:0000256" key="3">
    <source>
        <dbReference type="ARBA" id="ARBA00022617"/>
    </source>
</evidence>
<gene>
    <name evidence="8" type="primary">msrQ</name>
    <name evidence="10" type="ORF">OQ257_09120</name>
</gene>
<keyword evidence="8" id="KW-1003">Cell membrane</keyword>
<evidence type="ECO:0000313" key="11">
    <source>
        <dbReference type="Proteomes" id="UP001142444"/>
    </source>
</evidence>
<comment type="caution">
    <text evidence="10">The sequence shown here is derived from an EMBL/GenBank/DDBJ whole genome shotgun (WGS) entry which is preliminary data.</text>
</comment>
<reference evidence="10" key="1">
    <citation type="submission" date="2022-11" db="EMBL/GenBank/DDBJ databases">
        <authorList>
            <person name="Kamali M."/>
            <person name="Peak L."/>
            <person name="Go Y.Y."/>
            <person name="Balasuriya U.B.R."/>
            <person name="Carossino M."/>
        </authorList>
    </citation>
    <scope>NUCLEOTIDE SEQUENCE</scope>
    <source>
        <strain evidence="10">4524</strain>
    </source>
</reference>
<comment type="cofactor">
    <cofactor evidence="8">
        <name>heme b</name>
        <dbReference type="ChEBI" id="CHEBI:60344"/>
    </cofactor>
    <text evidence="8">Binds 1 heme b (iron(II)-protoporphyrin IX) group per subunit.</text>
</comment>
<comment type="subunit">
    <text evidence="8">Heterodimer of a catalytic subunit (MsrP) and a heme-binding subunit (MsrQ).</text>
</comment>
<proteinExistence type="inferred from homology"/>
<accession>A0A9X4JEB3</accession>
<evidence type="ECO:0000256" key="6">
    <source>
        <dbReference type="ARBA" id="ARBA00023004"/>
    </source>
</evidence>
<keyword evidence="11" id="KW-1185">Reference proteome</keyword>
<reference evidence="10" key="2">
    <citation type="journal article" date="2023" name="Pathogens">
        <title>Pathological Features and Genomic Characterization of an Actinobacillus equuli subsp. equuli Bearing Unique Virulence-Associated Genes from an Adult Horse with Pleuropneumonia.</title>
        <authorList>
            <person name="Kamali M."/>
            <person name="Carossino M."/>
            <person name="Del Piero F."/>
            <person name="Peak L."/>
            <person name="Mitchell M.S."/>
            <person name="Willette J."/>
            <person name="Baker R."/>
            <person name="Li F."/>
            <person name="Kenez A."/>
            <person name="Balasuriya U.B.R."/>
            <person name="Go Y.Y."/>
        </authorList>
    </citation>
    <scope>NUCLEOTIDE SEQUENCE</scope>
    <source>
        <strain evidence="10">4524</strain>
    </source>
</reference>
<dbReference type="RefSeq" id="WP_275218242.1">
    <property type="nucleotide sequence ID" value="NZ_CP103817.1"/>
</dbReference>
<dbReference type="Pfam" id="PF01794">
    <property type="entry name" value="Ferric_reduct"/>
    <property type="match status" value="1"/>
</dbReference>
<sequence length="198" mass="22144">MLTLLRGIIHFSCALPLAWLSYVLLVGDGEALGADPSKDLIHFLGYTAIIIFCVMFLLGIVLQVLNKNQYQILRRPLGLWAFVWALLHVCSYLVLELGLDFSLFVSELFVRPYLVLGGLAFLVLLIMSITSLPFIKSALGKRWFSVHQLAYPAIVLAAIHYYWSVKGVTLGPIVIGVMVTVIVLWKFLGNRILQLLKA</sequence>
<comment type="cofactor">
    <cofactor evidence="8">
        <name>FMN</name>
        <dbReference type="ChEBI" id="CHEBI:58210"/>
    </cofactor>
    <text evidence="8">Binds 1 FMN per subunit.</text>
</comment>
<dbReference type="EMBL" id="JAPHVQ010000009">
    <property type="protein sequence ID" value="MDE8035323.1"/>
    <property type="molecule type" value="Genomic_DNA"/>
</dbReference>
<evidence type="ECO:0000256" key="8">
    <source>
        <dbReference type="HAMAP-Rule" id="MF_01207"/>
    </source>
</evidence>
<dbReference type="GO" id="GO:0046872">
    <property type="term" value="F:metal ion binding"/>
    <property type="evidence" value="ECO:0007669"/>
    <property type="project" value="UniProtKB-KW"/>
</dbReference>
<comment type="function">
    <text evidence="8">Part of the MsrPQ system that repairs oxidized periplasmic proteins containing methionine sulfoxide residues (Met-O), using respiratory chain electrons. Thus protects these proteins from oxidative-stress damage caused by reactive species of oxygen and chlorine generated by the host defense mechanisms. MsrPQ is essential for the maintenance of envelope integrity under bleach stress, rescuing a wide series of structurally unrelated periplasmic proteins from methionine oxidation. MsrQ provides electrons for reduction to the reductase catalytic subunit MsrP, using the quinone pool of the respiratory chain.</text>
</comment>
<dbReference type="GO" id="GO:0020037">
    <property type="term" value="F:heme binding"/>
    <property type="evidence" value="ECO:0007669"/>
    <property type="project" value="UniProtKB-UniRule"/>
</dbReference>
<dbReference type="InterPro" id="IPR013130">
    <property type="entry name" value="Fe3_Rdtase_TM_dom"/>
</dbReference>
<protein>
    <recommendedName>
        <fullName evidence="8">Protein-methionine-sulfoxide reductase heme-binding subunit MsrQ</fullName>
    </recommendedName>
    <alternativeName>
        <fullName evidence="8">Flavocytochrome MsrQ</fullName>
    </alternativeName>
</protein>